<feature type="region of interest" description="Disordered" evidence="1">
    <location>
        <begin position="369"/>
        <end position="417"/>
    </location>
</feature>
<dbReference type="OMA" id="TDPQNFQ"/>
<accession>S3DA73</accession>
<feature type="region of interest" description="Disordered" evidence="1">
    <location>
        <begin position="167"/>
        <end position="241"/>
    </location>
</feature>
<gene>
    <name evidence="2" type="ORF">F503_05525</name>
</gene>
<feature type="compositionally biased region" description="Low complexity" evidence="1">
    <location>
        <begin position="377"/>
        <end position="392"/>
    </location>
</feature>
<dbReference type="Proteomes" id="UP000016923">
    <property type="component" value="Unassembled WGS sequence"/>
</dbReference>
<protein>
    <submittedName>
        <fullName evidence="2">Uncharacterized protein</fullName>
    </submittedName>
</protein>
<dbReference type="eggNOG" id="ENOG502SHH7">
    <property type="taxonomic scope" value="Eukaryota"/>
</dbReference>
<keyword evidence="3" id="KW-1185">Reference proteome</keyword>
<name>S3DA73_OPHP1</name>
<dbReference type="EMBL" id="KE148146">
    <property type="protein sequence ID" value="EPE10430.1"/>
    <property type="molecule type" value="Genomic_DNA"/>
</dbReference>
<evidence type="ECO:0000313" key="3">
    <source>
        <dbReference type="Proteomes" id="UP000016923"/>
    </source>
</evidence>
<dbReference type="STRING" id="1262450.S3DA73"/>
<dbReference type="VEuPathDB" id="FungiDB:F503_05525"/>
<evidence type="ECO:0000313" key="2">
    <source>
        <dbReference type="EMBL" id="EPE10430.1"/>
    </source>
</evidence>
<dbReference type="OrthoDB" id="4106209at2759"/>
<feature type="compositionally biased region" description="Polar residues" evidence="1">
    <location>
        <begin position="194"/>
        <end position="208"/>
    </location>
</feature>
<sequence length="417" mass="46782">MKRPAVDKLVYTSLFPRPKQTDPHSFLDFLERYLVLEVRQEVHSFYGHLDTQEAKYPGLNYSHPTHRVRLSRWPWHRRLFRAFDSLGLTPAEIANLTKWEGTKWAKERYEKEQSITILDTAADGMPDCRASRSPSTTQLYRQGGSVNFISQPYAHCEIFGNSYGTNTAPRSAQLPSRPAAASQFSPTPQRPESPLSQDTIHASSQFSTVPAARRREFSTDELTNDTSMTQEDDSDGSIGQSIDMQFSNEFREQIAPHQTSNSSIALGDDWEQWLKTAIESGDMSTVARQISSIADYPFVHTMFASEQSQALPQRASSTNSNASTITLRSTQQPGDNNVSAQILEAARHGNWAEVPQFLHNVLRNANQMADASRNTSDDPSASTASTASTVPAERAHPRLTRSSTWRPTYSELRLPRQ</sequence>
<dbReference type="AlphaFoldDB" id="S3DA73"/>
<reference evidence="2 3" key="1">
    <citation type="journal article" date="2013" name="BMC Genomics">
        <title>The genome and transcriptome of the pine saprophyte Ophiostoma piceae, and a comparison with the bark beetle-associated pine pathogen Grosmannia clavigera.</title>
        <authorList>
            <person name="Haridas S."/>
            <person name="Wang Y."/>
            <person name="Lim L."/>
            <person name="Massoumi Alamouti S."/>
            <person name="Jackman S."/>
            <person name="Docking R."/>
            <person name="Robertson G."/>
            <person name="Birol I."/>
            <person name="Bohlmann J."/>
            <person name="Breuil C."/>
        </authorList>
    </citation>
    <scope>NUCLEOTIDE SEQUENCE [LARGE SCALE GENOMIC DNA]</scope>
    <source>
        <strain evidence="2 3">UAMH 11346</strain>
    </source>
</reference>
<feature type="compositionally biased region" description="Polar residues" evidence="1">
    <location>
        <begin position="220"/>
        <end position="229"/>
    </location>
</feature>
<evidence type="ECO:0000256" key="1">
    <source>
        <dbReference type="SAM" id="MobiDB-lite"/>
    </source>
</evidence>
<dbReference type="HOGENOM" id="CLU_048612_0_1_1"/>
<organism evidence="2 3">
    <name type="scientific">Ophiostoma piceae (strain UAMH 11346)</name>
    <name type="common">Sap stain fungus</name>
    <dbReference type="NCBI Taxonomy" id="1262450"/>
    <lineage>
        <taxon>Eukaryota</taxon>
        <taxon>Fungi</taxon>
        <taxon>Dikarya</taxon>
        <taxon>Ascomycota</taxon>
        <taxon>Pezizomycotina</taxon>
        <taxon>Sordariomycetes</taxon>
        <taxon>Sordariomycetidae</taxon>
        <taxon>Ophiostomatales</taxon>
        <taxon>Ophiostomataceae</taxon>
        <taxon>Ophiostoma</taxon>
    </lineage>
</organism>
<proteinExistence type="predicted"/>